<dbReference type="InterPro" id="IPR027417">
    <property type="entry name" value="P-loop_NTPase"/>
</dbReference>
<keyword evidence="7" id="KW-1185">Reference proteome</keyword>
<comment type="similarity">
    <text evidence="1">Belongs to the thymidylate kinase family.</text>
</comment>
<evidence type="ECO:0000256" key="1">
    <source>
        <dbReference type="ARBA" id="ARBA00009776"/>
    </source>
</evidence>
<dbReference type="GO" id="GO:0006233">
    <property type="term" value="P:dTDP biosynthetic process"/>
    <property type="evidence" value="ECO:0007669"/>
    <property type="project" value="TreeGrafter"/>
</dbReference>
<dbReference type="EMBL" id="LWAE01000006">
    <property type="protein sequence ID" value="KZL89967.1"/>
    <property type="molecule type" value="Genomic_DNA"/>
</dbReference>
<organism evidence="6 7">
    <name type="scientific">Clostridium magnum DSM 2767</name>
    <dbReference type="NCBI Taxonomy" id="1121326"/>
    <lineage>
        <taxon>Bacteria</taxon>
        <taxon>Bacillati</taxon>
        <taxon>Bacillota</taxon>
        <taxon>Clostridia</taxon>
        <taxon>Eubacteriales</taxon>
        <taxon>Clostridiaceae</taxon>
        <taxon>Clostridium</taxon>
    </lineage>
</organism>
<dbReference type="GO" id="GO:0005524">
    <property type="term" value="F:ATP binding"/>
    <property type="evidence" value="ECO:0007669"/>
    <property type="project" value="UniProtKB-KW"/>
</dbReference>
<dbReference type="SUPFAM" id="SSF52540">
    <property type="entry name" value="P-loop containing nucleoside triphosphate hydrolases"/>
    <property type="match status" value="1"/>
</dbReference>
<dbReference type="AlphaFoldDB" id="A0A162RIR8"/>
<dbReference type="GO" id="GO:0006235">
    <property type="term" value="P:dTTP biosynthetic process"/>
    <property type="evidence" value="ECO:0007669"/>
    <property type="project" value="TreeGrafter"/>
</dbReference>
<dbReference type="FunFam" id="3.40.50.300:FF:002288">
    <property type="entry name" value="Probable thymidylate kinase"/>
    <property type="match status" value="1"/>
</dbReference>
<evidence type="ECO:0000313" key="7">
    <source>
        <dbReference type="Proteomes" id="UP000076603"/>
    </source>
</evidence>
<keyword evidence="6" id="KW-0808">Transferase</keyword>
<dbReference type="GO" id="GO:0004798">
    <property type="term" value="F:dTMP kinase activity"/>
    <property type="evidence" value="ECO:0007669"/>
    <property type="project" value="TreeGrafter"/>
</dbReference>
<dbReference type="GO" id="GO:0006227">
    <property type="term" value="P:dUDP biosynthetic process"/>
    <property type="evidence" value="ECO:0007669"/>
    <property type="project" value="TreeGrafter"/>
</dbReference>
<keyword evidence="4" id="KW-0067">ATP-binding</keyword>
<keyword evidence="6" id="KW-0418">Kinase</keyword>
<gene>
    <name evidence="6" type="primary">tmk</name>
    <name evidence="6" type="ORF">CLMAG_44510</name>
</gene>
<feature type="domain" description="Thymidylate kinase-like" evidence="5">
    <location>
        <begin position="11"/>
        <end position="186"/>
    </location>
</feature>
<name>A0A162RIR8_9CLOT</name>
<dbReference type="STRING" id="1121326.CLMAG_44510"/>
<dbReference type="InterPro" id="IPR039430">
    <property type="entry name" value="Thymidylate_kin-like_dom"/>
</dbReference>
<evidence type="ECO:0000256" key="3">
    <source>
        <dbReference type="ARBA" id="ARBA00022741"/>
    </source>
</evidence>
<comment type="caution">
    <text evidence="6">The sequence shown here is derived from an EMBL/GenBank/DDBJ whole genome shotgun (WGS) entry which is preliminary data.</text>
</comment>
<dbReference type="Gene3D" id="3.40.50.300">
    <property type="entry name" value="P-loop containing nucleotide triphosphate hydrolases"/>
    <property type="match status" value="1"/>
</dbReference>
<accession>A0A162RIR8</accession>
<dbReference type="GO" id="GO:0005829">
    <property type="term" value="C:cytosol"/>
    <property type="evidence" value="ECO:0007669"/>
    <property type="project" value="TreeGrafter"/>
</dbReference>
<dbReference type="Proteomes" id="UP000076603">
    <property type="component" value="Unassembled WGS sequence"/>
</dbReference>
<dbReference type="PANTHER" id="PTHR10344:SF4">
    <property type="entry name" value="UMP-CMP KINASE 2, MITOCHONDRIAL"/>
    <property type="match status" value="1"/>
</dbReference>
<dbReference type="Pfam" id="PF02223">
    <property type="entry name" value="Thymidylate_kin"/>
    <property type="match status" value="1"/>
</dbReference>
<evidence type="ECO:0000313" key="6">
    <source>
        <dbReference type="EMBL" id="KZL89967.1"/>
    </source>
</evidence>
<proteinExistence type="inferred from homology"/>
<evidence type="ECO:0000259" key="5">
    <source>
        <dbReference type="Pfam" id="PF02223"/>
    </source>
</evidence>
<protein>
    <recommendedName>
        <fullName evidence="2">Thymidylate kinase</fullName>
    </recommendedName>
</protein>
<evidence type="ECO:0000256" key="4">
    <source>
        <dbReference type="ARBA" id="ARBA00022840"/>
    </source>
</evidence>
<sequence>MNLKKGKVIVIEGCDGSGKATQTQKLYERLMKENYKVKKIEYPNYDSESSALVKMYLGGLFGNKPEDVNPYVASTFYAVDRFASYKIDWKDFYDNGGIIIADRYTTANMIHQASKINDLEERKRFLDWLWNFEFSTFELPTPSCVIFLDMPPKYSKMLMKERANKITGENDKDIHEKDYEYLIDSYNNSCEVSEKYEWHRISCVKEEQIKTIEEIHNEIYEEVRQKILSE</sequence>
<dbReference type="PATRIC" id="fig|1121326.3.peg.4514"/>
<dbReference type="PANTHER" id="PTHR10344">
    <property type="entry name" value="THYMIDYLATE KINASE"/>
    <property type="match status" value="1"/>
</dbReference>
<reference evidence="6 7" key="1">
    <citation type="submission" date="2016-04" db="EMBL/GenBank/DDBJ databases">
        <title>Genome sequence of Clostridium magnum DSM 2767.</title>
        <authorList>
            <person name="Poehlein A."/>
            <person name="Uhlig R."/>
            <person name="Fischer R."/>
            <person name="Bahl H."/>
            <person name="Daniel R."/>
        </authorList>
    </citation>
    <scope>NUCLEOTIDE SEQUENCE [LARGE SCALE GENOMIC DNA]</scope>
    <source>
        <strain evidence="6 7">DSM 2767</strain>
    </source>
</reference>
<evidence type="ECO:0000256" key="2">
    <source>
        <dbReference type="ARBA" id="ARBA00017144"/>
    </source>
</evidence>
<keyword evidence="3" id="KW-0547">Nucleotide-binding</keyword>